<dbReference type="EMBL" id="CAXDID020000022">
    <property type="protein sequence ID" value="CAL5988500.1"/>
    <property type="molecule type" value="Genomic_DNA"/>
</dbReference>
<sequence length="387" mass="43439">MLHITPAKLFDEAIKSTITENISIKSEMLEGCAHMHRATHIIEGEKIKAFSSFIPSYLINYVKTRQSKKFIKSLNKLIQYPIIENPQSQYTDSIIITFLSASVDKLKIILYYAAVQALFKQIPMVIPKSISSLDVNELLENVKVTNNYYIIFPQDLNQLILSEPTKAGPILSKTGALLHPIIIDTPFEIETGALIIGESFANDPLSCIQQPNVIKRKELGQQLAKTLAQDTLERGTNYLLCQYNAKSVSIQQAGVCALTSPPGTTKKFFGDDRHMAKIFFKHLGRHMNIVPNALGKMHSLHCGQHENHGYVAMLGSTIPKSGLGHLILQIPEDIAEQVNADFYLENSNEKNLKFYEARGLVVQEAVEVKFQDRSTFVYAMRKNCSQK</sequence>
<accession>A0AA86VTG5</accession>
<organism evidence="1">
    <name type="scientific">Hexamita inflata</name>
    <dbReference type="NCBI Taxonomy" id="28002"/>
    <lineage>
        <taxon>Eukaryota</taxon>
        <taxon>Metamonada</taxon>
        <taxon>Diplomonadida</taxon>
        <taxon>Hexamitidae</taxon>
        <taxon>Hexamitinae</taxon>
        <taxon>Hexamita</taxon>
    </lineage>
</organism>
<gene>
    <name evidence="2" type="ORF">HINF_LOCUS10406</name>
    <name evidence="1" type="ORF">HINF_LOCUS64968</name>
</gene>
<evidence type="ECO:0000313" key="2">
    <source>
        <dbReference type="EMBL" id="CAL5988500.1"/>
    </source>
</evidence>
<evidence type="ECO:0000313" key="1">
    <source>
        <dbReference type="EMBL" id="CAI9977323.1"/>
    </source>
</evidence>
<evidence type="ECO:0000313" key="3">
    <source>
        <dbReference type="Proteomes" id="UP001642409"/>
    </source>
</evidence>
<keyword evidence="3" id="KW-1185">Reference proteome</keyword>
<proteinExistence type="predicted"/>
<dbReference type="AlphaFoldDB" id="A0AA86VTG5"/>
<dbReference type="Proteomes" id="UP001642409">
    <property type="component" value="Unassembled WGS sequence"/>
</dbReference>
<reference evidence="1" key="1">
    <citation type="submission" date="2023-06" db="EMBL/GenBank/DDBJ databases">
        <authorList>
            <person name="Kurt Z."/>
        </authorList>
    </citation>
    <scope>NUCLEOTIDE SEQUENCE</scope>
</reference>
<comment type="caution">
    <text evidence="1">The sequence shown here is derived from an EMBL/GenBank/DDBJ whole genome shotgun (WGS) entry which is preliminary data.</text>
</comment>
<dbReference type="EMBL" id="CATOUU010001177">
    <property type="protein sequence ID" value="CAI9977323.1"/>
    <property type="molecule type" value="Genomic_DNA"/>
</dbReference>
<dbReference type="Gene3D" id="3.40.630.30">
    <property type="match status" value="1"/>
</dbReference>
<reference evidence="2 3" key="2">
    <citation type="submission" date="2024-07" db="EMBL/GenBank/DDBJ databases">
        <authorList>
            <person name="Akdeniz Z."/>
        </authorList>
    </citation>
    <scope>NUCLEOTIDE SEQUENCE [LARGE SCALE GENOMIC DNA]</scope>
</reference>
<name>A0AA86VTG5_9EUKA</name>
<protein>
    <submittedName>
        <fullName evidence="1">Uncharacterized protein</fullName>
    </submittedName>
</protein>